<evidence type="ECO:0000313" key="2">
    <source>
        <dbReference type="EMBL" id="SFJ45761.1"/>
    </source>
</evidence>
<dbReference type="STRING" id="1150112.SAMN04487893_10828"/>
<keyword evidence="3" id="KW-1185">Reference proteome</keyword>
<gene>
    <name evidence="2" type="ORF">SAMN04487893_10828</name>
</gene>
<name>A0A1I3RKA8_9FLAO</name>
<protein>
    <submittedName>
        <fullName evidence="2">Protein involved in gliding motility GldH</fullName>
    </submittedName>
</protein>
<reference evidence="3" key="1">
    <citation type="submission" date="2016-10" db="EMBL/GenBank/DDBJ databases">
        <authorList>
            <person name="Varghese N."/>
            <person name="Submissions S."/>
        </authorList>
    </citation>
    <scope>NUCLEOTIDE SEQUENCE [LARGE SCALE GENOMIC DNA]</scope>
    <source>
        <strain evidence="3">DSM 26542</strain>
    </source>
</reference>
<dbReference type="AlphaFoldDB" id="A0A1I3RKA8"/>
<accession>A0A1I3RKA8</accession>
<evidence type="ECO:0000313" key="3">
    <source>
        <dbReference type="Proteomes" id="UP000243887"/>
    </source>
</evidence>
<dbReference type="EMBL" id="FORU01000008">
    <property type="protein sequence ID" value="SFJ45761.1"/>
    <property type="molecule type" value="Genomic_DNA"/>
</dbReference>
<sequence length="161" mass="18600">MVKRNSLLLLLVFMTLMSCKKETFYDSYQRVDGAWSKDDVKSFEVTQEDTLSTYNLFLNIRNNKEYAFSNLFVIVKVEQPNEIVWVDTLEYQMAEPDGTLLGTGFSDVKENKLWIKEGYVFPVKGDYTFKVEQVVREIGDVEGVELLKGISEIGIQIEKTK</sequence>
<organism evidence="2 3">
    <name type="scientific">Myroides guanonis</name>
    <dbReference type="NCBI Taxonomy" id="1150112"/>
    <lineage>
        <taxon>Bacteria</taxon>
        <taxon>Pseudomonadati</taxon>
        <taxon>Bacteroidota</taxon>
        <taxon>Flavobacteriia</taxon>
        <taxon>Flavobacteriales</taxon>
        <taxon>Flavobacteriaceae</taxon>
        <taxon>Myroides</taxon>
    </lineage>
</organism>
<evidence type="ECO:0000256" key="1">
    <source>
        <dbReference type="SAM" id="SignalP"/>
    </source>
</evidence>
<proteinExistence type="predicted"/>
<dbReference type="PROSITE" id="PS51257">
    <property type="entry name" value="PROKAR_LIPOPROTEIN"/>
    <property type="match status" value="1"/>
</dbReference>
<dbReference type="RefSeq" id="WP_090679043.1">
    <property type="nucleotide sequence ID" value="NZ_FORU01000008.1"/>
</dbReference>
<keyword evidence="1" id="KW-0732">Signal</keyword>
<dbReference type="InterPro" id="IPR020018">
    <property type="entry name" value="Motility-assoc_lipoprot_GldH"/>
</dbReference>
<dbReference type="Pfam" id="PF14109">
    <property type="entry name" value="GldH_lipo"/>
    <property type="match status" value="1"/>
</dbReference>
<feature type="chain" id="PRO_5017468656" evidence="1">
    <location>
        <begin position="21"/>
        <end position="161"/>
    </location>
</feature>
<dbReference type="OrthoDB" id="982482at2"/>
<dbReference type="NCBIfam" id="TIGR03511">
    <property type="entry name" value="GldH_lipo"/>
    <property type="match status" value="1"/>
</dbReference>
<dbReference type="Proteomes" id="UP000243887">
    <property type="component" value="Unassembled WGS sequence"/>
</dbReference>
<feature type="signal peptide" evidence="1">
    <location>
        <begin position="1"/>
        <end position="20"/>
    </location>
</feature>